<dbReference type="Proteomes" id="UP000694018">
    <property type="component" value="Chromosome"/>
</dbReference>
<dbReference type="GeneID" id="65563349"/>
<dbReference type="EMBL" id="CP077717">
    <property type="protein sequence ID" value="QXJ28966.1"/>
    <property type="molecule type" value="Genomic_DNA"/>
</dbReference>
<evidence type="ECO:0008006" key="3">
    <source>
        <dbReference type="Google" id="ProtNLM"/>
    </source>
</evidence>
<accession>A0A8F5GTM4</accession>
<gene>
    <name evidence="1" type="ORF">J5U23_01835</name>
</gene>
<name>A0A8F5GTM4_SACSH</name>
<dbReference type="AlphaFoldDB" id="A0A8F5GTM4"/>
<dbReference type="KEGG" id="sshi:J5U23_01835"/>
<organism evidence="1 2">
    <name type="scientific">Saccharolobus shibatae (strain ATCC 51178 / DSM 5389 / JCM 8931 / NBRC 15437 / B12)</name>
    <name type="common">Sulfolobus shibatae</name>
    <dbReference type="NCBI Taxonomy" id="523848"/>
    <lineage>
        <taxon>Archaea</taxon>
        <taxon>Thermoproteota</taxon>
        <taxon>Thermoprotei</taxon>
        <taxon>Sulfolobales</taxon>
        <taxon>Sulfolobaceae</taxon>
        <taxon>Saccharolobus</taxon>
    </lineage>
</organism>
<evidence type="ECO:0000313" key="1">
    <source>
        <dbReference type="EMBL" id="QXJ28966.1"/>
    </source>
</evidence>
<sequence>MPQKLVNELHKQDYFVDFVKAEGIPLYDDFHVDLLEAKTSYWDRFGVDGAWIYLKGASALDAAYILNVSPQTSTKPQRYILDEVVVVLDGEGYTDIWYDDNVRIRVEWNKWTLFKIPHNAFFKHYNNSKEKMAKILAVTQLPLILNASRDNDLIFGNSHKPRELLELIKTGEYLKSSGIMETPKGVLWKGYVLNNIASLELPSSKYFGSRGTGTRGVNLDLGPGLMAHISEMPAFTYKKAHVHGPSATILILKGEGYSLMWYGSTKWSEAWEKVKIDWKPGVLFIPPDKWFHQHFDVSAEPARYLAIHSPIGHIGEQNFIQIEYYEEDPEIRKMYEQELNKRGLKSQMRPELYQKI</sequence>
<dbReference type="OrthoDB" id="385984at2157"/>
<protein>
    <recommendedName>
        <fullName evidence="3">Cupin domain-containing protein</fullName>
    </recommendedName>
</protein>
<reference evidence="1" key="1">
    <citation type="journal article" date="2021" name="Environ. Microbiol.">
        <title>New insights into the diversity and evolution of the archaeal mobilome from three complete genomes of Saccharolobus shibatae.</title>
        <authorList>
            <person name="Medvedeva S."/>
            <person name="Brandt D."/>
            <person name="Cvirkaite-Krupovic V."/>
            <person name="Liu Y."/>
            <person name="Severinov K."/>
            <person name="Ishino S."/>
            <person name="Ishino Y."/>
            <person name="Prangishvili D."/>
            <person name="Kalinowski J."/>
            <person name="Krupovic M."/>
        </authorList>
    </citation>
    <scope>NUCLEOTIDE SEQUENCE</scope>
    <source>
        <strain evidence="1">B12</strain>
    </source>
</reference>
<dbReference type="RefSeq" id="WP_218265942.1">
    <property type="nucleotide sequence ID" value="NZ_CP077717.1"/>
</dbReference>
<proteinExistence type="predicted"/>
<evidence type="ECO:0000313" key="2">
    <source>
        <dbReference type="Proteomes" id="UP000694018"/>
    </source>
</evidence>